<feature type="region of interest" description="Disordered" evidence="1">
    <location>
        <begin position="219"/>
        <end position="262"/>
    </location>
</feature>
<reference evidence="2" key="1">
    <citation type="submission" date="2021-01" db="EMBL/GenBank/DDBJ databases">
        <authorList>
            <person name="Corre E."/>
            <person name="Pelletier E."/>
            <person name="Niang G."/>
            <person name="Scheremetjew M."/>
            <person name="Finn R."/>
            <person name="Kale V."/>
            <person name="Holt S."/>
            <person name="Cochrane G."/>
            <person name="Meng A."/>
            <person name="Brown T."/>
            <person name="Cohen L."/>
        </authorList>
    </citation>
    <scope>NUCLEOTIDE SEQUENCE</scope>
    <source>
        <strain evidence="2">GSBS06</strain>
    </source>
</reference>
<dbReference type="AlphaFoldDB" id="A0A7S3V1M0"/>
<protein>
    <submittedName>
        <fullName evidence="2">Uncharacterized protein</fullName>
    </submittedName>
</protein>
<feature type="compositionally biased region" description="Polar residues" evidence="1">
    <location>
        <begin position="233"/>
        <end position="244"/>
    </location>
</feature>
<evidence type="ECO:0000313" key="2">
    <source>
        <dbReference type="EMBL" id="CAE0445952.1"/>
    </source>
</evidence>
<sequence>MDLLSLMASGAGAETADITETLTSMDRAGDLLFKLPFGDTTKWATKTGCVSATVLFDPFLPWSQANLLASTTDNYMADIRRCLGEYLVPDSMMSQKPDPTETMWVRIKSNLPDRSFQDYLKEVDEKKERNMDRYIAFLKSTVEKEFKEENALNEAITTREFRFTYHLAVDAYPQDHAKKERKKKQQNATSNERLGVLVFHIHGMPANKIDRQNSVKVGISCDSEGKSEPISDSDGNARSRSPSKPTLRRHDDDKSNKSQRNLEDLMDRLQIDSDKIEQGHNEWLKKFPDTAAEFFDQLRSWFSTLLARKQAQLANKEEVNGMYR</sequence>
<feature type="compositionally biased region" description="Basic and acidic residues" evidence="1">
    <location>
        <begin position="248"/>
        <end position="262"/>
    </location>
</feature>
<gene>
    <name evidence="2" type="ORF">ASTO00021_LOCUS15954</name>
</gene>
<name>A0A7S3V1M0_9STRA</name>
<proteinExistence type="predicted"/>
<accession>A0A7S3V1M0</accession>
<organism evidence="2">
    <name type="scientific">Aplanochytrium stocchinoi</name>
    <dbReference type="NCBI Taxonomy" id="215587"/>
    <lineage>
        <taxon>Eukaryota</taxon>
        <taxon>Sar</taxon>
        <taxon>Stramenopiles</taxon>
        <taxon>Bigyra</taxon>
        <taxon>Labyrinthulomycetes</taxon>
        <taxon>Thraustochytrida</taxon>
        <taxon>Thraustochytriidae</taxon>
        <taxon>Aplanochytrium</taxon>
    </lineage>
</organism>
<dbReference type="EMBL" id="HBIN01020839">
    <property type="protein sequence ID" value="CAE0445952.1"/>
    <property type="molecule type" value="Transcribed_RNA"/>
</dbReference>
<evidence type="ECO:0000256" key="1">
    <source>
        <dbReference type="SAM" id="MobiDB-lite"/>
    </source>
</evidence>